<dbReference type="AlphaFoldDB" id="A0A1X2IHS2"/>
<reference evidence="2 3" key="1">
    <citation type="submission" date="2016-07" db="EMBL/GenBank/DDBJ databases">
        <title>Pervasive Adenine N6-methylation of Active Genes in Fungi.</title>
        <authorList>
            <consortium name="DOE Joint Genome Institute"/>
            <person name="Mondo S.J."/>
            <person name="Dannebaum R.O."/>
            <person name="Kuo R.C."/>
            <person name="Labutti K."/>
            <person name="Haridas S."/>
            <person name="Kuo A."/>
            <person name="Salamov A."/>
            <person name="Ahrendt S.R."/>
            <person name="Lipzen A."/>
            <person name="Sullivan W."/>
            <person name="Andreopoulos W.B."/>
            <person name="Clum A."/>
            <person name="Lindquist E."/>
            <person name="Daum C."/>
            <person name="Ramamoorthy G.K."/>
            <person name="Gryganskyi A."/>
            <person name="Culley D."/>
            <person name="Magnuson J.K."/>
            <person name="James T.Y."/>
            <person name="O'Malley M.A."/>
            <person name="Stajich J.E."/>
            <person name="Spatafora J.W."/>
            <person name="Visel A."/>
            <person name="Grigoriev I.V."/>
        </authorList>
    </citation>
    <scope>NUCLEOTIDE SEQUENCE [LARGE SCALE GENOMIC DNA]</scope>
    <source>
        <strain evidence="2 3">NRRL 1336</strain>
    </source>
</reference>
<evidence type="ECO:0000256" key="1">
    <source>
        <dbReference type="SAM" id="Phobius"/>
    </source>
</evidence>
<keyword evidence="1" id="KW-0812">Transmembrane</keyword>
<accession>A0A1X2IHS2</accession>
<organism evidence="2 3">
    <name type="scientific">Absidia repens</name>
    <dbReference type="NCBI Taxonomy" id="90262"/>
    <lineage>
        <taxon>Eukaryota</taxon>
        <taxon>Fungi</taxon>
        <taxon>Fungi incertae sedis</taxon>
        <taxon>Mucoromycota</taxon>
        <taxon>Mucoromycotina</taxon>
        <taxon>Mucoromycetes</taxon>
        <taxon>Mucorales</taxon>
        <taxon>Cunninghamellaceae</taxon>
        <taxon>Absidia</taxon>
    </lineage>
</organism>
<feature type="transmembrane region" description="Helical" evidence="1">
    <location>
        <begin position="45"/>
        <end position="62"/>
    </location>
</feature>
<sequence>MLDCIEGDTCVADVSAEFIRLVVVTVSLLFVAFDPFFFIMSVVRVVAIVVIAVVVFCCWWSVSYNDMIIKNIQKRIN</sequence>
<dbReference type="Proteomes" id="UP000193560">
    <property type="component" value="Unassembled WGS sequence"/>
</dbReference>
<dbReference type="EMBL" id="MCGE01000012">
    <property type="protein sequence ID" value="ORZ15895.1"/>
    <property type="molecule type" value="Genomic_DNA"/>
</dbReference>
<keyword evidence="1" id="KW-1133">Transmembrane helix</keyword>
<proteinExistence type="predicted"/>
<name>A0A1X2IHS2_9FUNG</name>
<gene>
    <name evidence="2" type="ORF">BCR42DRAFT_416109</name>
</gene>
<evidence type="ECO:0000313" key="2">
    <source>
        <dbReference type="EMBL" id="ORZ15895.1"/>
    </source>
</evidence>
<comment type="caution">
    <text evidence="2">The sequence shown here is derived from an EMBL/GenBank/DDBJ whole genome shotgun (WGS) entry which is preliminary data.</text>
</comment>
<feature type="transmembrane region" description="Helical" evidence="1">
    <location>
        <begin position="18"/>
        <end position="38"/>
    </location>
</feature>
<keyword evidence="1" id="KW-0472">Membrane</keyword>
<protein>
    <submittedName>
        <fullName evidence="2">Uncharacterized protein</fullName>
    </submittedName>
</protein>
<evidence type="ECO:0000313" key="3">
    <source>
        <dbReference type="Proteomes" id="UP000193560"/>
    </source>
</evidence>
<keyword evidence="3" id="KW-1185">Reference proteome</keyword>